<keyword evidence="3" id="KW-0472">Membrane</keyword>
<keyword evidence="3" id="KW-0812">Transmembrane</keyword>
<keyword evidence="3" id="KW-1133">Transmembrane helix</keyword>
<feature type="compositionally biased region" description="Pro residues" evidence="2">
    <location>
        <begin position="9"/>
        <end position="24"/>
    </location>
</feature>
<evidence type="ECO:0000313" key="4">
    <source>
        <dbReference type="EMBL" id="MDY3560617.1"/>
    </source>
</evidence>
<keyword evidence="5" id="KW-1185">Reference proteome</keyword>
<dbReference type="EMBL" id="JAXBLV010000180">
    <property type="protein sequence ID" value="MDY3560617.1"/>
    <property type="molecule type" value="Genomic_DNA"/>
</dbReference>
<evidence type="ECO:0008006" key="6">
    <source>
        <dbReference type="Google" id="ProtNLM"/>
    </source>
</evidence>
<dbReference type="Proteomes" id="UP001272242">
    <property type="component" value="Unassembled WGS sequence"/>
</dbReference>
<gene>
    <name evidence="4" type="ORF">R5W23_001862</name>
</gene>
<feature type="transmembrane region" description="Helical" evidence="3">
    <location>
        <begin position="423"/>
        <end position="448"/>
    </location>
</feature>
<keyword evidence="1" id="KW-0175">Coiled coil</keyword>
<evidence type="ECO:0000313" key="5">
    <source>
        <dbReference type="Proteomes" id="UP001272242"/>
    </source>
</evidence>
<reference evidence="5" key="1">
    <citation type="journal article" date="2023" name="Mar. Drugs">
        <title>Gemmata algarum, a Novel Planctomycete Isolated from an Algal Mat, Displays Antimicrobial Activity.</title>
        <authorList>
            <person name="Kumar G."/>
            <person name="Kallscheuer N."/>
            <person name="Kashif M."/>
            <person name="Ahamad S."/>
            <person name="Jagadeeshwari U."/>
            <person name="Pannikurungottu S."/>
            <person name="Haufschild T."/>
            <person name="Kabuu M."/>
            <person name="Sasikala C."/>
            <person name="Jogler C."/>
            <person name="Ramana C."/>
        </authorList>
    </citation>
    <scope>NUCLEOTIDE SEQUENCE [LARGE SCALE GENOMIC DNA]</scope>
    <source>
        <strain evidence="5">JC673</strain>
    </source>
</reference>
<comment type="caution">
    <text evidence="4">The sequence shown here is derived from an EMBL/GenBank/DDBJ whole genome shotgun (WGS) entry which is preliminary data.</text>
</comment>
<evidence type="ECO:0000256" key="1">
    <source>
        <dbReference type="SAM" id="Coils"/>
    </source>
</evidence>
<evidence type="ECO:0000256" key="3">
    <source>
        <dbReference type="SAM" id="Phobius"/>
    </source>
</evidence>
<evidence type="ECO:0000256" key="2">
    <source>
        <dbReference type="SAM" id="MobiDB-lite"/>
    </source>
</evidence>
<sequence>MSDASPEPALTPAPAPEPLPAPEPPRLPPPPWWLPGLALGLVAALVMGLVSLVDAPDEHPSGAYRATARVLLRPPPGEPTVSDAERQRAAFLFRDRALLTRALEAPNAPDESGPAVLELERRLTVEAGESGVVTVRLFGDAPDELGARLDRIVARFVEELATRDHKTRNERVSQLEQAESALQSEIKLQEKTLKVVSHASGGGGAALREQLVRAETDLARTTPERLLLEYRAEALKKRRADGGTPDPVEALRLVDADPRVAPLLAQRATAAVALEKERATASEAALKELQAKLNQATAALTAARLPVRKEVDALLREADTHRAANELAEIELRLAVARAAQEGLRQECDGLRKELAAAHVTGAAAESVRRELAPLQQHLDKIGAQLAQLRADGLADGARARPAGPAVVDPVRRPWRGGLAFGAAVRAFAVAFVLATAFQLTGLVFHALRPR</sequence>
<proteinExistence type="predicted"/>
<feature type="coiled-coil region" evidence="1">
    <location>
        <begin position="272"/>
        <end position="354"/>
    </location>
</feature>
<accession>A0ABU5EZ77</accession>
<feature type="region of interest" description="Disordered" evidence="2">
    <location>
        <begin position="1"/>
        <end position="24"/>
    </location>
</feature>
<name>A0ABU5EZ77_9BACT</name>
<organism evidence="4 5">
    <name type="scientific">Gemmata algarum</name>
    <dbReference type="NCBI Taxonomy" id="2975278"/>
    <lineage>
        <taxon>Bacteria</taxon>
        <taxon>Pseudomonadati</taxon>
        <taxon>Planctomycetota</taxon>
        <taxon>Planctomycetia</taxon>
        <taxon>Gemmatales</taxon>
        <taxon>Gemmataceae</taxon>
        <taxon>Gemmata</taxon>
    </lineage>
</organism>
<dbReference type="RefSeq" id="WP_320687160.1">
    <property type="nucleotide sequence ID" value="NZ_JAXBLV010000180.1"/>
</dbReference>
<dbReference type="Gene3D" id="1.10.287.1490">
    <property type="match status" value="1"/>
</dbReference>
<protein>
    <recommendedName>
        <fullName evidence="6">Tyrosine kinase G-rich domain-containing protein</fullName>
    </recommendedName>
</protein>